<dbReference type="InterPro" id="IPR023214">
    <property type="entry name" value="HAD_sf"/>
</dbReference>
<dbReference type="STRING" id="1173061.A0A0J9X826"/>
<reference evidence="1" key="1">
    <citation type="submission" date="2014-03" db="EMBL/GenBank/DDBJ databases">
        <authorList>
            <person name="Casaregola S."/>
        </authorList>
    </citation>
    <scope>NUCLEOTIDE SEQUENCE [LARGE SCALE GENOMIC DNA]</scope>
    <source>
        <strain evidence="1">CLIB 918</strain>
    </source>
</reference>
<dbReference type="AlphaFoldDB" id="A0A0J9X826"/>
<sequence length="308" mass="34264">MHEILKDVALFVTDFDETITTEDSMELVGAAAYKHKPEFSPRWDFFANAYAADFKEHCSGQNNDSTDSSCISETTLEREERLQRGMHVVEDKSVRRVEASGLFCGVPLERMLDQAVNVKVRDGWWQLYRQLSARKVSVVIASVNWSAELIGEVMRRGHTSALSGDSENEYCVECARVFANEMEIDENGQFTGRMKSVLRTGADKQLLLRELKGTLAGENVTQSAADNAHGETQRGLVCYCGDSGTDFLALLEADIGIIVGRRASLLSKAKDCGVDVVPLREAGLSTPPQRETDVNKRLYLIESWSELL</sequence>
<dbReference type="EMBL" id="CCBN010000005">
    <property type="protein sequence ID" value="CDO53330.1"/>
    <property type="molecule type" value="Genomic_DNA"/>
</dbReference>
<dbReference type="Proteomes" id="UP000242525">
    <property type="component" value="Unassembled WGS sequence"/>
</dbReference>
<name>A0A0J9X826_GEOCN</name>
<proteinExistence type="predicted"/>
<gene>
    <name evidence="1" type="ORF">BN980_GECA05s00109g</name>
</gene>
<dbReference type="SUPFAM" id="SSF56784">
    <property type="entry name" value="HAD-like"/>
    <property type="match status" value="1"/>
</dbReference>
<comment type="caution">
    <text evidence="1">The sequence shown here is derived from an EMBL/GenBank/DDBJ whole genome shotgun (WGS) entry which is preliminary data.</text>
</comment>
<accession>A0A0J9X826</accession>
<dbReference type="InterPro" id="IPR050849">
    <property type="entry name" value="HAD-like_hydrolase_phosphatase"/>
</dbReference>
<dbReference type="PANTHER" id="PTHR28181">
    <property type="entry name" value="UPF0655 PROTEIN YCR015C"/>
    <property type="match status" value="1"/>
</dbReference>
<protein>
    <submittedName>
        <fullName evidence="1">Uncharacterized protein</fullName>
    </submittedName>
</protein>
<dbReference type="OrthoDB" id="10255128at2759"/>
<dbReference type="PANTHER" id="PTHR28181:SF1">
    <property type="entry name" value="COLD TOLERANCE PROTEIN 1"/>
    <property type="match status" value="1"/>
</dbReference>
<keyword evidence="2" id="KW-1185">Reference proteome</keyword>
<organism evidence="1 2">
    <name type="scientific">Geotrichum candidum</name>
    <name type="common">Oospora lactis</name>
    <name type="synonym">Dipodascus geotrichum</name>
    <dbReference type="NCBI Taxonomy" id="1173061"/>
    <lineage>
        <taxon>Eukaryota</taxon>
        <taxon>Fungi</taxon>
        <taxon>Dikarya</taxon>
        <taxon>Ascomycota</taxon>
        <taxon>Saccharomycotina</taxon>
        <taxon>Dipodascomycetes</taxon>
        <taxon>Dipodascales</taxon>
        <taxon>Dipodascaceae</taxon>
        <taxon>Geotrichum</taxon>
    </lineage>
</organism>
<evidence type="ECO:0000313" key="1">
    <source>
        <dbReference type="EMBL" id="CDO53330.1"/>
    </source>
</evidence>
<dbReference type="InterPro" id="IPR036412">
    <property type="entry name" value="HAD-like_sf"/>
</dbReference>
<dbReference type="Gene3D" id="3.40.50.1000">
    <property type="entry name" value="HAD superfamily/HAD-like"/>
    <property type="match status" value="1"/>
</dbReference>
<evidence type="ECO:0000313" key="2">
    <source>
        <dbReference type="Proteomes" id="UP000242525"/>
    </source>
</evidence>